<feature type="compositionally biased region" description="Basic and acidic residues" evidence="2">
    <location>
        <begin position="344"/>
        <end position="354"/>
    </location>
</feature>
<dbReference type="Pfam" id="PF00098">
    <property type="entry name" value="zf-CCHC"/>
    <property type="match status" value="1"/>
</dbReference>
<keyword evidence="1" id="KW-0863">Zinc-finger</keyword>
<dbReference type="GO" id="GO:0008270">
    <property type="term" value="F:zinc ion binding"/>
    <property type="evidence" value="ECO:0007669"/>
    <property type="project" value="UniProtKB-KW"/>
</dbReference>
<feature type="compositionally biased region" description="Basic and acidic residues" evidence="2">
    <location>
        <begin position="422"/>
        <end position="443"/>
    </location>
</feature>
<comment type="caution">
    <text evidence="4">The sequence shown here is derived from an EMBL/GenBank/DDBJ whole genome shotgun (WGS) entry which is preliminary data.</text>
</comment>
<dbReference type="Gene3D" id="4.10.60.10">
    <property type="entry name" value="Zinc finger, CCHC-type"/>
    <property type="match status" value="1"/>
</dbReference>
<evidence type="ECO:0000313" key="4">
    <source>
        <dbReference type="EMBL" id="GBG81506.1"/>
    </source>
</evidence>
<accession>A0A388LGS5</accession>
<evidence type="ECO:0000259" key="3">
    <source>
        <dbReference type="PROSITE" id="PS50158"/>
    </source>
</evidence>
<dbReference type="PROSITE" id="PS50158">
    <property type="entry name" value="ZF_CCHC"/>
    <property type="match status" value="1"/>
</dbReference>
<evidence type="ECO:0000256" key="1">
    <source>
        <dbReference type="PROSITE-ProRule" id="PRU00047"/>
    </source>
</evidence>
<evidence type="ECO:0000313" key="5">
    <source>
        <dbReference type="Proteomes" id="UP000265515"/>
    </source>
</evidence>
<reference evidence="4 5" key="1">
    <citation type="journal article" date="2018" name="Cell">
        <title>The Chara Genome: Secondary Complexity and Implications for Plant Terrestrialization.</title>
        <authorList>
            <person name="Nishiyama T."/>
            <person name="Sakayama H."/>
            <person name="Vries J.D."/>
            <person name="Buschmann H."/>
            <person name="Saint-Marcoux D."/>
            <person name="Ullrich K.K."/>
            <person name="Haas F.B."/>
            <person name="Vanderstraeten L."/>
            <person name="Becker D."/>
            <person name="Lang D."/>
            <person name="Vosolsobe S."/>
            <person name="Rombauts S."/>
            <person name="Wilhelmsson P.K.I."/>
            <person name="Janitza P."/>
            <person name="Kern R."/>
            <person name="Heyl A."/>
            <person name="Rumpler F."/>
            <person name="Villalobos L.I.A.C."/>
            <person name="Clay J.M."/>
            <person name="Skokan R."/>
            <person name="Toyoda A."/>
            <person name="Suzuki Y."/>
            <person name="Kagoshima H."/>
            <person name="Schijlen E."/>
            <person name="Tajeshwar N."/>
            <person name="Catarino B."/>
            <person name="Hetherington A.J."/>
            <person name="Saltykova A."/>
            <person name="Bonnot C."/>
            <person name="Breuninger H."/>
            <person name="Symeonidi A."/>
            <person name="Radhakrishnan G.V."/>
            <person name="Van Nieuwerburgh F."/>
            <person name="Deforce D."/>
            <person name="Chang C."/>
            <person name="Karol K.G."/>
            <person name="Hedrich R."/>
            <person name="Ulvskov P."/>
            <person name="Glockner G."/>
            <person name="Delwiche C.F."/>
            <person name="Petrasek J."/>
            <person name="Van de Peer Y."/>
            <person name="Friml J."/>
            <person name="Beilby M."/>
            <person name="Dolan L."/>
            <person name="Kohara Y."/>
            <person name="Sugano S."/>
            <person name="Fujiyama A."/>
            <person name="Delaux P.-M."/>
            <person name="Quint M."/>
            <person name="TheiBen G."/>
            <person name="Hagemann M."/>
            <person name="Harholt J."/>
            <person name="Dunand C."/>
            <person name="Zachgo S."/>
            <person name="Langdale J."/>
            <person name="Maumus F."/>
            <person name="Straeten D.V.D."/>
            <person name="Gould S.B."/>
            <person name="Rensing S.A."/>
        </authorList>
    </citation>
    <scope>NUCLEOTIDE SEQUENCE [LARGE SCALE GENOMIC DNA]</scope>
    <source>
        <strain evidence="4 5">S276</strain>
    </source>
</reference>
<keyword evidence="1" id="KW-0862">Zinc</keyword>
<keyword evidence="1" id="KW-0479">Metal-binding</keyword>
<dbReference type="SMART" id="SM00343">
    <property type="entry name" value="ZnF_C2HC"/>
    <property type="match status" value="1"/>
</dbReference>
<feature type="domain" description="CCHC-type" evidence="3">
    <location>
        <begin position="21"/>
        <end position="34"/>
    </location>
</feature>
<dbReference type="GO" id="GO:0003676">
    <property type="term" value="F:nucleic acid binding"/>
    <property type="evidence" value="ECO:0007669"/>
    <property type="project" value="InterPro"/>
</dbReference>
<dbReference type="InterPro" id="IPR036875">
    <property type="entry name" value="Znf_CCHC_sf"/>
</dbReference>
<feature type="region of interest" description="Disordered" evidence="2">
    <location>
        <begin position="278"/>
        <end position="356"/>
    </location>
</feature>
<proteinExistence type="predicted"/>
<dbReference type="AlphaFoldDB" id="A0A388LGS5"/>
<name>A0A388LGS5_CHABU</name>
<dbReference type="Gramene" id="GBG81506">
    <property type="protein sequence ID" value="GBG81506"/>
    <property type="gene ID" value="CBR_g32495"/>
</dbReference>
<organism evidence="4 5">
    <name type="scientific">Chara braunii</name>
    <name type="common">Braun's stonewort</name>
    <dbReference type="NCBI Taxonomy" id="69332"/>
    <lineage>
        <taxon>Eukaryota</taxon>
        <taxon>Viridiplantae</taxon>
        <taxon>Streptophyta</taxon>
        <taxon>Charophyceae</taxon>
        <taxon>Charales</taxon>
        <taxon>Characeae</taxon>
        <taxon>Chara</taxon>
    </lineage>
</organism>
<feature type="region of interest" description="Disordered" evidence="2">
    <location>
        <begin position="72"/>
        <end position="97"/>
    </location>
</feature>
<dbReference type="EMBL" id="BFEA01000377">
    <property type="protein sequence ID" value="GBG81506.1"/>
    <property type="molecule type" value="Genomic_DNA"/>
</dbReference>
<dbReference type="Proteomes" id="UP000265515">
    <property type="component" value="Unassembled WGS sequence"/>
</dbReference>
<dbReference type="InterPro" id="IPR001878">
    <property type="entry name" value="Znf_CCHC"/>
</dbReference>
<gene>
    <name evidence="4" type="ORF">CBR_g32495</name>
</gene>
<evidence type="ECO:0000256" key="2">
    <source>
        <dbReference type="SAM" id="MobiDB-lite"/>
    </source>
</evidence>
<feature type="compositionally biased region" description="Basic and acidic residues" evidence="2">
    <location>
        <begin position="278"/>
        <end position="336"/>
    </location>
</feature>
<keyword evidence="5" id="KW-1185">Reference proteome</keyword>
<feature type="region of interest" description="Disordered" evidence="2">
    <location>
        <begin position="491"/>
        <end position="510"/>
    </location>
</feature>
<sequence length="540" mass="61064">MQQPTYGAVVPPTNQAGGVSCYLCGKVGHFARNCWSAGNGRPPPVQAPVQIDEETAEMKEYFRKKIRKQKLEEERREKEVVDRMRREEEARKEADRLREADEREARLEARLLRLLAQHTKASSSYHVPVKKSPTTKARMLKEITSYLEKSEDESEEVKHEDGRLIDAIERRKGKKRKENQNMRVSRAPKIGTRPALIVVEEVPDELRTPPSCRGAGEILDFALDLHRKLSAKKVPELRDLCNSEGIEWTKRETAIGELVKCRMKLAYENEATRLSRLAERGEKRVEGKEDDGKGKEKAESSKSGEKSNKTLDDKDVLVDDKVEEKDSKEVGEKVEQTKSNQEVVEEKEKGKGMEEVDGQAQGLMELVKNLDPEALGFNFVATDPLPQDQPSPPEQEVIPENSEGKAVNTEGDPSQENGDPLDGEKIDLLFKAIDASRKGDSKTGKRKKKSAPKGQEGQNNGKRGFGSSLSKPGPAKKSRLEDGSSLYRRYFDADQATEEEETVPQTAVGKRSLRNRASNVDFSFQRRCRRWIVRTRRARW</sequence>
<dbReference type="SUPFAM" id="SSF57756">
    <property type="entry name" value="Retrovirus zinc finger-like domains"/>
    <property type="match status" value="1"/>
</dbReference>
<dbReference type="OrthoDB" id="6361509at2759"/>
<protein>
    <recommendedName>
        <fullName evidence="3">CCHC-type domain-containing protein</fullName>
    </recommendedName>
</protein>
<feature type="region of interest" description="Disordered" evidence="2">
    <location>
        <begin position="378"/>
        <end position="486"/>
    </location>
</feature>